<protein>
    <submittedName>
        <fullName evidence="2">Uncharacterized protein</fullName>
    </submittedName>
</protein>
<dbReference type="Proteomes" id="UP001153328">
    <property type="component" value="Unassembled WGS sequence"/>
</dbReference>
<comment type="caution">
    <text evidence="2">The sequence shown here is derived from an EMBL/GenBank/DDBJ whole genome shotgun (WGS) entry which is preliminary data.</text>
</comment>
<feature type="region of interest" description="Disordered" evidence="1">
    <location>
        <begin position="1"/>
        <end position="53"/>
    </location>
</feature>
<organism evidence="2 3">
    <name type="scientific">Actinacidiphila bryophytorum</name>
    <dbReference type="NCBI Taxonomy" id="1436133"/>
    <lineage>
        <taxon>Bacteria</taxon>
        <taxon>Bacillati</taxon>
        <taxon>Actinomycetota</taxon>
        <taxon>Actinomycetes</taxon>
        <taxon>Kitasatosporales</taxon>
        <taxon>Streptomycetaceae</taxon>
        <taxon>Actinacidiphila</taxon>
    </lineage>
</organism>
<feature type="compositionally biased region" description="Basic residues" evidence="1">
    <location>
        <begin position="35"/>
        <end position="46"/>
    </location>
</feature>
<sequence>MPPARSGRHAQPPVAGSQPPPLLARPGRDGEPSRTRRSRGPHRTPKGWRPSETVEQDAVLRGLMCLIMAPALRDCLRDVLLDARWTRAVDRPAEGERRPAEIDRLPPAVHGLVHTPGLREQAAEPFQALDESRELGSAHCGADQLHASSPPGQPLHVTDSPYIPRG</sequence>
<gene>
    <name evidence="2" type="ORF">SBRY_60486</name>
</gene>
<keyword evidence="3" id="KW-1185">Reference proteome</keyword>
<name>A0A9W4MGN0_9ACTN</name>
<proteinExistence type="predicted"/>
<feature type="region of interest" description="Disordered" evidence="1">
    <location>
        <begin position="125"/>
        <end position="166"/>
    </location>
</feature>
<dbReference type="AlphaFoldDB" id="A0A9W4MGN0"/>
<accession>A0A9W4MGN0</accession>
<evidence type="ECO:0000313" key="2">
    <source>
        <dbReference type="EMBL" id="CAG7654473.1"/>
    </source>
</evidence>
<reference evidence="2" key="1">
    <citation type="submission" date="2021-06" db="EMBL/GenBank/DDBJ databases">
        <authorList>
            <person name="Arsene-Ploetze F."/>
        </authorList>
    </citation>
    <scope>NUCLEOTIDE SEQUENCE</scope>
    <source>
        <strain evidence="2">SBRY1</strain>
    </source>
</reference>
<evidence type="ECO:0000313" key="3">
    <source>
        <dbReference type="Proteomes" id="UP001153328"/>
    </source>
</evidence>
<dbReference type="EMBL" id="CAJVAX010000020">
    <property type="protein sequence ID" value="CAG7654473.1"/>
    <property type="molecule type" value="Genomic_DNA"/>
</dbReference>
<evidence type="ECO:0000256" key="1">
    <source>
        <dbReference type="SAM" id="MobiDB-lite"/>
    </source>
</evidence>